<keyword evidence="2" id="KW-0378">Hydrolase</keyword>
<dbReference type="SUPFAM" id="SSF51338">
    <property type="entry name" value="Composite domain of metallo-dependent hydrolases"/>
    <property type="match status" value="2"/>
</dbReference>
<proteinExistence type="predicted"/>
<dbReference type="Pfam" id="PF01979">
    <property type="entry name" value="Amidohydro_1"/>
    <property type="match status" value="1"/>
</dbReference>
<evidence type="ECO:0000313" key="2">
    <source>
        <dbReference type="EMBL" id="CEJ92898.1"/>
    </source>
</evidence>
<dbReference type="InterPro" id="IPR006680">
    <property type="entry name" value="Amidohydro-rel"/>
</dbReference>
<dbReference type="InterPro" id="IPR032466">
    <property type="entry name" value="Metal_Hydrolase"/>
</dbReference>
<keyword evidence="3" id="KW-1185">Reference proteome</keyword>
<dbReference type="PANTHER" id="PTHR43135">
    <property type="entry name" value="ALPHA-D-RIBOSE 1-METHYLPHOSPHONATE 5-TRIPHOSPHATE DIPHOSPHATASE"/>
    <property type="match status" value="1"/>
</dbReference>
<evidence type="ECO:0000313" key="3">
    <source>
        <dbReference type="Proteomes" id="UP000039046"/>
    </source>
</evidence>
<dbReference type="EMBL" id="CDHN01000005">
    <property type="protein sequence ID" value="CEJ92898.1"/>
    <property type="molecule type" value="Genomic_DNA"/>
</dbReference>
<sequence>MGRRNIPIAIGVQSSTSTAPSVPSSATPQSAPYHARYVRPLGQTDMYLPIGNEPVTTTKKISYVVITSNLLIPGDGQPVPNGALVVDKKIIVWVGTTAEIPAKYADKPHRKFHVPYLMPGLWDCHTHFSDPGDVVSSGAAGLTFIAGDGYGQGARLARGCWEAIQRGYTSMRDLAGYGCEIAAAIDEGAIIGPNIYSAGAALSQTAGHGDIFALPAGDALGNLGVNGTKHGYSNVQMACLVDGADECRRGVRLQIRRGAKCIKVLASGGVLSRDDNPMYAQFCKEELEAIVEESSRMERTVAAHCHGKPGILAAARAGVTSIEHGTFTDEECADLMIEKDIILVATRTIVDALIKTGGKDMPPIIWKKVQLTNANHLTAYKLAIKKGVTIALGTDTGPGYNMAIELQYAVEAGMSNLEAIKAATATAPRTVKGQAPLTGQLKVGYEADILGVLENPVEDVKILQKRENINWVWKGGRLLKGPDVGPWGEEDHWVEDNS</sequence>
<dbReference type="Gene3D" id="3.20.20.140">
    <property type="entry name" value="Metal-dependent hydrolases"/>
    <property type="match status" value="1"/>
</dbReference>
<reference evidence="2 3" key="1">
    <citation type="journal article" date="2015" name="Genome Announc.">
        <title>Draft Genome Sequence and Gene Annotation of the Entomopathogenic Fungus Verticillium hemipterigenum.</title>
        <authorList>
            <person name="Horn F."/>
            <person name="Habel A."/>
            <person name="Scharf D.H."/>
            <person name="Dworschak J."/>
            <person name="Brakhage A.A."/>
            <person name="Guthke R."/>
            <person name="Hertweck C."/>
            <person name="Linde J."/>
        </authorList>
    </citation>
    <scope>NUCLEOTIDE SEQUENCE [LARGE SCALE GENOMIC DNA]</scope>
</reference>
<dbReference type="AlphaFoldDB" id="A0A0A1TNM0"/>
<dbReference type="OrthoDB" id="194468at2759"/>
<dbReference type="HOGENOM" id="CLU_023620_2_1_1"/>
<gene>
    <name evidence="2" type="ORF">VHEMI08525</name>
</gene>
<dbReference type="InterPro" id="IPR051781">
    <property type="entry name" value="Metallo-dep_Hydrolase"/>
</dbReference>
<evidence type="ECO:0000259" key="1">
    <source>
        <dbReference type="Pfam" id="PF01979"/>
    </source>
</evidence>
<dbReference type="CDD" id="cd01299">
    <property type="entry name" value="Met_dep_hydrolase_A"/>
    <property type="match status" value="1"/>
</dbReference>
<protein>
    <submittedName>
        <fullName evidence="2">Putative Amidohydrolase</fullName>
    </submittedName>
</protein>
<name>A0A0A1TNM0_9HYPO</name>
<dbReference type="SUPFAM" id="SSF51556">
    <property type="entry name" value="Metallo-dependent hydrolases"/>
    <property type="match status" value="1"/>
</dbReference>
<feature type="domain" description="Amidohydrolase-related" evidence="1">
    <location>
        <begin position="116"/>
        <end position="478"/>
    </location>
</feature>
<dbReference type="Proteomes" id="UP000039046">
    <property type="component" value="Unassembled WGS sequence"/>
</dbReference>
<accession>A0A0A1TNM0</accession>
<organism evidence="2 3">
    <name type="scientific">[Torrubiella] hemipterigena</name>
    <dbReference type="NCBI Taxonomy" id="1531966"/>
    <lineage>
        <taxon>Eukaryota</taxon>
        <taxon>Fungi</taxon>
        <taxon>Dikarya</taxon>
        <taxon>Ascomycota</taxon>
        <taxon>Pezizomycotina</taxon>
        <taxon>Sordariomycetes</taxon>
        <taxon>Hypocreomycetidae</taxon>
        <taxon>Hypocreales</taxon>
        <taxon>Clavicipitaceae</taxon>
        <taxon>Clavicipitaceae incertae sedis</taxon>
        <taxon>'Torrubiella' clade</taxon>
    </lineage>
</organism>
<dbReference type="InterPro" id="IPR011059">
    <property type="entry name" value="Metal-dep_hydrolase_composite"/>
</dbReference>
<dbReference type="GO" id="GO:0016810">
    <property type="term" value="F:hydrolase activity, acting on carbon-nitrogen (but not peptide) bonds"/>
    <property type="evidence" value="ECO:0007669"/>
    <property type="project" value="InterPro"/>
</dbReference>
<dbReference type="STRING" id="1531966.A0A0A1TNM0"/>
<dbReference type="PANTHER" id="PTHR43135:SF3">
    <property type="entry name" value="ALPHA-D-RIBOSE 1-METHYLPHOSPHONATE 5-TRIPHOSPHATE DIPHOSPHATASE"/>
    <property type="match status" value="1"/>
</dbReference>
<dbReference type="InterPro" id="IPR057744">
    <property type="entry name" value="OTAase-like"/>
</dbReference>